<name>A0ABR8D0W2_9NOST</name>
<reference evidence="1 2" key="1">
    <citation type="journal article" date="2020" name="ISME J.">
        <title>Comparative genomics reveals insights into cyanobacterial evolution and habitat adaptation.</title>
        <authorList>
            <person name="Chen M.Y."/>
            <person name="Teng W.K."/>
            <person name="Zhao L."/>
            <person name="Hu C.X."/>
            <person name="Zhou Y.K."/>
            <person name="Han B.P."/>
            <person name="Song L.R."/>
            <person name="Shu W.S."/>
        </authorList>
    </citation>
    <scope>NUCLEOTIDE SEQUENCE [LARGE SCALE GENOMIC DNA]</scope>
    <source>
        <strain evidence="1 2">FACHB-119</strain>
    </source>
</reference>
<gene>
    <name evidence="1" type="ORF">H6G83_07030</name>
</gene>
<proteinExistence type="predicted"/>
<evidence type="ECO:0000313" key="1">
    <source>
        <dbReference type="EMBL" id="MBD2500374.1"/>
    </source>
</evidence>
<dbReference type="RefSeq" id="WP_206758983.1">
    <property type="nucleotide sequence ID" value="NZ_JACJSG010000007.1"/>
</dbReference>
<dbReference type="EMBL" id="JACJSG010000007">
    <property type="protein sequence ID" value="MBD2500374.1"/>
    <property type="molecule type" value="Genomic_DNA"/>
</dbReference>
<accession>A0ABR8D0W2</accession>
<evidence type="ECO:0000313" key="2">
    <source>
        <dbReference type="Proteomes" id="UP000661112"/>
    </source>
</evidence>
<dbReference type="Proteomes" id="UP000661112">
    <property type="component" value="Unassembled WGS sequence"/>
</dbReference>
<comment type="caution">
    <text evidence="1">The sequence shown here is derived from an EMBL/GenBank/DDBJ whole genome shotgun (WGS) entry which is preliminary data.</text>
</comment>
<keyword evidence="2" id="KW-1185">Reference proteome</keyword>
<organism evidence="1 2">
    <name type="scientific">Anabaena azotica FACHB-119</name>
    <dbReference type="NCBI Taxonomy" id="947527"/>
    <lineage>
        <taxon>Bacteria</taxon>
        <taxon>Bacillati</taxon>
        <taxon>Cyanobacteriota</taxon>
        <taxon>Cyanophyceae</taxon>
        <taxon>Nostocales</taxon>
        <taxon>Nostocaceae</taxon>
        <taxon>Anabaena</taxon>
        <taxon>Anabaena azotica</taxon>
    </lineage>
</organism>
<protein>
    <submittedName>
        <fullName evidence="1">Uncharacterized protein</fullName>
    </submittedName>
</protein>
<sequence>MVKMDRKILYEKLDGLLNILKVVKEEYETIDTWANTRQFMDRLIDIYLALKTEPSIAQDAKFQDYLHESATELIWFTNYINNFMVEMEQTLNSTFYNDEWVGICWQRSAIEAIKEIYQNTCLEEYFTELDTEDLDECIAAKGEKEGYLTEQQIPSAIPSSHWWWWYPKTPSTSHVS</sequence>